<keyword evidence="2" id="KW-1185">Reference proteome</keyword>
<reference evidence="1 2" key="1">
    <citation type="journal article" date="2023" name="Nucleic Acids Res.">
        <title>The hologenome of Daphnia magna reveals possible DNA methylation and microbiome-mediated evolution of the host genome.</title>
        <authorList>
            <person name="Chaturvedi A."/>
            <person name="Li X."/>
            <person name="Dhandapani V."/>
            <person name="Marshall H."/>
            <person name="Kissane S."/>
            <person name="Cuenca-Cambronero M."/>
            <person name="Asole G."/>
            <person name="Calvet F."/>
            <person name="Ruiz-Romero M."/>
            <person name="Marangio P."/>
            <person name="Guigo R."/>
            <person name="Rago D."/>
            <person name="Mirbahai L."/>
            <person name="Eastwood N."/>
            <person name="Colbourne J.K."/>
            <person name="Zhou J."/>
            <person name="Mallon E."/>
            <person name="Orsini L."/>
        </authorList>
    </citation>
    <scope>NUCLEOTIDE SEQUENCE [LARGE SCALE GENOMIC DNA]</scope>
    <source>
        <strain evidence="1">LRV0_1</strain>
    </source>
</reference>
<evidence type="ECO:0000313" key="1">
    <source>
        <dbReference type="EMBL" id="KAK4003053.1"/>
    </source>
</evidence>
<organism evidence="1 2">
    <name type="scientific">Daphnia magna</name>
    <dbReference type="NCBI Taxonomy" id="35525"/>
    <lineage>
        <taxon>Eukaryota</taxon>
        <taxon>Metazoa</taxon>
        <taxon>Ecdysozoa</taxon>
        <taxon>Arthropoda</taxon>
        <taxon>Crustacea</taxon>
        <taxon>Branchiopoda</taxon>
        <taxon>Diplostraca</taxon>
        <taxon>Cladocera</taxon>
        <taxon>Anomopoda</taxon>
        <taxon>Daphniidae</taxon>
        <taxon>Daphnia</taxon>
    </lineage>
</organism>
<dbReference type="Proteomes" id="UP001234178">
    <property type="component" value="Unassembled WGS sequence"/>
</dbReference>
<accession>A0ABQ9YR08</accession>
<sequence length="87" mass="9297">MKGRLLHPNSCVVQHITVKPAKSAGMSQTIWEAVIGVYVHKAETAAGLDCLLASLTGIGKEKCPPTSSHRKTEDDGLYAFQSDVQAC</sequence>
<evidence type="ECO:0000313" key="2">
    <source>
        <dbReference type="Proteomes" id="UP001234178"/>
    </source>
</evidence>
<dbReference type="EMBL" id="JAOYFB010000001">
    <property type="protein sequence ID" value="KAK4003053.1"/>
    <property type="molecule type" value="Genomic_DNA"/>
</dbReference>
<protein>
    <submittedName>
        <fullName evidence="1">Uncharacterized protein</fullName>
    </submittedName>
</protein>
<comment type="caution">
    <text evidence="1">The sequence shown here is derived from an EMBL/GenBank/DDBJ whole genome shotgun (WGS) entry which is preliminary data.</text>
</comment>
<proteinExistence type="predicted"/>
<name>A0ABQ9YR08_9CRUS</name>
<gene>
    <name evidence="1" type="ORF">OUZ56_004839</name>
</gene>